<protein>
    <recommendedName>
        <fullName evidence="4">HK97 gp10 family phage protein</fullName>
    </recommendedName>
</protein>
<dbReference type="AlphaFoldDB" id="A0A7W9YHE4"/>
<reference evidence="2 3" key="1">
    <citation type="submission" date="2020-08" db="EMBL/GenBank/DDBJ databases">
        <title>Sequencing the genomes of 1000 actinobacteria strains.</title>
        <authorList>
            <person name="Klenk H.-P."/>
        </authorList>
    </citation>
    <scope>NUCLEOTIDE SEQUENCE [LARGE SCALE GENOMIC DNA]</scope>
    <source>
        <strain evidence="2 3">DSM 46659</strain>
    </source>
</reference>
<evidence type="ECO:0008006" key="4">
    <source>
        <dbReference type="Google" id="ProtNLM"/>
    </source>
</evidence>
<organism evidence="2 3">
    <name type="scientific">Nocardiopsis mwathae</name>
    <dbReference type="NCBI Taxonomy" id="1472723"/>
    <lineage>
        <taxon>Bacteria</taxon>
        <taxon>Bacillati</taxon>
        <taxon>Actinomycetota</taxon>
        <taxon>Actinomycetes</taxon>
        <taxon>Streptosporangiales</taxon>
        <taxon>Nocardiopsidaceae</taxon>
        <taxon>Nocardiopsis</taxon>
    </lineage>
</organism>
<dbReference type="EMBL" id="JACHDS010000001">
    <property type="protein sequence ID" value="MBB6172177.1"/>
    <property type="molecule type" value="Genomic_DNA"/>
</dbReference>
<comment type="caution">
    <text evidence="2">The sequence shown here is derived from an EMBL/GenBank/DDBJ whole genome shotgun (WGS) entry which is preliminary data.</text>
</comment>
<gene>
    <name evidence="2" type="ORF">HNR23_002237</name>
</gene>
<evidence type="ECO:0000313" key="2">
    <source>
        <dbReference type="EMBL" id="MBB6172177.1"/>
    </source>
</evidence>
<evidence type="ECO:0000256" key="1">
    <source>
        <dbReference type="SAM" id="MobiDB-lite"/>
    </source>
</evidence>
<feature type="region of interest" description="Disordered" evidence="1">
    <location>
        <begin position="56"/>
        <end position="79"/>
    </location>
</feature>
<sequence length="97" mass="10134">MGNAYFQPDYAGIGEAMRSKGVRDALRKRAEDIAANARTLSAGSGLKAEITVAESVRPQGKGRGRPEAQVRAEPAADADGAARARLLSLLKASGRVL</sequence>
<dbReference type="RefSeq" id="WP_184075512.1">
    <property type="nucleotide sequence ID" value="NZ_JACHDS010000001.1"/>
</dbReference>
<keyword evidence="3" id="KW-1185">Reference proteome</keyword>
<evidence type="ECO:0000313" key="3">
    <source>
        <dbReference type="Proteomes" id="UP000546642"/>
    </source>
</evidence>
<accession>A0A7W9YHE4</accession>
<dbReference type="Proteomes" id="UP000546642">
    <property type="component" value="Unassembled WGS sequence"/>
</dbReference>
<name>A0A7W9YHE4_9ACTN</name>
<proteinExistence type="predicted"/>